<dbReference type="HOGENOM" id="CLU_001265_59_9_9"/>
<evidence type="ECO:0000313" key="9">
    <source>
        <dbReference type="Proteomes" id="UP000001946"/>
    </source>
</evidence>
<proteinExistence type="predicted"/>
<organism evidence="8 9">
    <name type="scientific">Desulfitobacterium hafniense (strain Y51)</name>
    <dbReference type="NCBI Taxonomy" id="138119"/>
    <lineage>
        <taxon>Bacteria</taxon>
        <taxon>Bacillati</taxon>
        <taxon>Bacillota</taxon>
        <taxon>Clostridia</taxon>
        <taxon>Eubacteriales</taxon>
        <taxon>Desulfitobacteriaceae</taxon>
        <taxon>Desulfitobacterium</taxon>
    </lineage>
</organism>
<dbReference type="SUPFAM" id="SSF103473">
    <property type="entry name" value="MFS general substrate transporter"/>
    <property type="match status" value="1"/>
</dbReference>
<feature type="transmembrane region" description="Helical" evidence="6">
    <location>
        <begin position="227"/>
        <end position="247"/>
    </location>
</feature>
<evidence type="ECO:0000256" key="5">
    <source>
        <dbReference type="ARBA" id="ARBA00023136"/>
    </source>
</evidence>
<name>Q24Z90_DESHY</name>
<feature type="transmembrane region" description="Helical" evidence="6">
    <location>
        <begin position="259"/>
        <end position="279"/>
    </location>
</feature>
<feature type="transmembrane region" description="Helical" evidence="6">
    <location>
        <begin position="164"/>
        <end position="185"/>
    </location>
</feature>
<reference evidence="8 9" key="1">
    <citation type="journal article" date="2006" name="J. Bacteriol.">
        <title>Complete genome sequence of the dehalorespiring bacterium Desulfitobacterium hafniense Y51 and comparison with Dehalococcoides ethenogenes 195.</title>
        <authorList>
            <person name="Nonaka H."/>
            <person name="Keresztes G."/>
            <person name="Shinoda Y."/>
            <person name="Ikenaga Y."/>
            <person name="Abe M."/>
            <person name="Naito K."/>
            <person name="Inatomi K."/>
            <person name="Furukawa K."/>
            <person name="Inui M."/>
            <person name="Yukawa H."/>
        </authorList>
    </citation>
    <scope>NUCLEOTIDE SEQUENCE [LARGE SCALE GENOMIC DNA]</scope>
    <source>
        <strain evidence="8 9">Y51</strain>
    </source>
</reference>
<keyword evidence="9" id="KW-1185">Reference proteome</keyword>
<dbReference type="InterPro" id="IPR020846">
    <property type="entry name" value="MFS_dom"/>
</dbReference>
<evidence type="ECO:0000259" key="7">
    <source>
        <dbReference type="PROSITE" id="PS50850"/>
    </source>
</evidence>
<feature type="transmembrane region" description="Helical" evidence="6">
    <location>
        <begin position="286"/>
        <end position="309"/>
    </location>
</feature>
<feature type="transmembrane region" description="Helical" evidence="6">
    <location>
        <begin position="47"/>
        <end position="69"/>
    </location>
</feature>
<feature type="domain" description="Major facilitator superfamily (MFS) profile" evidence="7">
    <location>
        <begin position="6"/>
        <end position="405"/>
    </location>
</feature>
<dbReference type="Gene3D" id="1.20.1250.20">
    <property type="entry name" value="MFS general substrate transporter like domains"/>
    <property type="match status" value="2"/>
</dbReference>
<accession>Q24Z90</accession>
<evidence type="ECO:0000256" key="4">
    <source>
        <dbReference type="ARBA" id="ARBA00022989"/>
    </source>
</evidence>
<comment type="subcellular location">
    <subcellularLocation>
        <location evidence="1">Cell membrane</location>
        <topology evidence="1">Multi-pass membrane protein</topology>
    </subcellularLocation>
</comment>
<keyword evidence="4 6" id="KW-1133">Transmembrane helix</keyword>
<dbReference type="InterPro" id="IPR036259">
    <property type="entry name" value="MFS_trans_sf"/>
</dbReference>
<keyword evidence="3 6" id="KW-0812">Transmembrane</keyword>
<dbReference type="PROSITE" id="PS50850">
    <property type="entry name" value="MFS"/>
    <property type="match status" value="1"/>
</dbReference>
<dbReference type="EMBL" id="AP008230">
    <property type="protein sequence ID" value="BAE82652.1"/>
    <property type="molecule type" value="Genomic_DNA"/>
</dbReference>
<dbReference type="GO" id="GO:0005886">
    <property type="term" value="C:plasma membrane"/>
    <property type="evidence" value="ECO:0007669"/>
    <property type="project" value="UniProtKB-SubCell"/>
</dbReference>
<feature type="transmembrane region" description="Helical" evidence="6">
    <location>
        <begin position="101"/>
        <end position="124"/>
    </location>
</feature>
<feature type="transmembrane region" description="Helical" evidence="6">
    <location>
        <begin position="349"/>
        <end position="372"/>
    </location>
</feature>
<dbReference type="PANTHER" id="PTHR11360">
    <property type="entry name" value="MONOCARBOXYLATE TRANSPORTER"/>
    <property type="match status" value="1"/>
</dbReference>
<dbReference type="AlphaFoldDB" id="Q24Z90"/>
<sequence length="405" mass="43115">MNRKNNMLIVSFGCFLMCFVVIGVSNSPLSLFIVPVTEFFGFSRGAFTLLFTLMSISGLIVSLSFGALVNKFGIRALVSCGVLLAPITFLVFYTADSLTAFYAGGLLLGIVLGLASITSISIIIYDWYDKGQGTMLGVISAGSGLGGALFSLIIGNYIKQNGFQAAFLLSFIILAVIALPLILMIRSNPAHKKTPGQEIERIVKEKKQEAANPHHSSKSFIKKSSNLLALFAVFLIGFVIQPILVNTPAYLVEKGFDSVFAAGVSGSIFLVLAIAKIILGIIHDKFGIKISLFVGLGAFIISTASLLLAANKTALWIFVGFYGFVVASYVILVPLFAQAILGKDDYNSYLGIFMGCMGAGTGIGIPLMSYTYDILGSYSWSIIGFAALGIIAFLLAIISLISSVA</sequence>
<dbReference type="Proteomes" id="UP000001946">
    <property type="component" value="Chromosome"/>
</dbReference>
<dbReference type="PANTHER" id="PTHR11360:SF290">
    <property type="entry name" value="MONOCARBOXYLATE MFS PERMEASE"/>
    <property type="match status" value="1"/>
</dbReference>
<dbReference type="GO" id="GO:0022857">
    <property type="term" value="F:transmembrane transporter activity"/>
    <property type="evidence" value="ECO:0007669"/>
    <property type="project" value="InterPro"/>
</dbReference>
<evidence type="ECO:0000256" key="2">
    <source>
        <dbReference type="ARBA" id="ARBA00022448"/>
    </source>
</evidence>
<feature type="transmembrane region" description="Helical" evidence="6">
    <location>
        <begin position="76"/>
        <end position="95"/>
    </location>
</feature>
<feature type="transmembrane region" description="Helical" evidence="6">
    <location>
        <begin position="315"/>
        <end position="337"/>
    </location>
</feature>
<dbReference type="eggNOG" id="COG2271">
    <property type="taxonomic scope" value="Bacteria"/>
</dbReference>
<evidence type="ECO:0000256" key="6">
    <source>
        <dbReference type="SAM" id="Phobius"/>
    </source>
</evidence>
<evidence type="ECO:0000313" key="8">
    <source>
        <dbReference type="EMBL" id="BAE82652.1"/>
    </source>
</evidence>
<dbReference type="KEGG" id="dsy:DSY0863"/>
<dbReference type="STRING" id="138119.DSY0863"/>
<keyword evidence="2" id="KW-0813">Transport</keyword>
<keyword evidence="5 6" id="KW-0472">Membrane</keyword>
<protein>
    <recommendedName>
        <fullName evidence="7">Major facilitator superfamily (MFS) profile domain-containing protein</fullName>
    </recommendedName>
</protein>
<feature type="transmembrane region" description="Helical" evidence="6">
    <location>
        <begin position="378"/>
        <end position="401"/>
    </location>
</feature>
<dbReference type="Pfam" id="PF07690">
    <property type="entry name" value="MFS_1"/>
    <property type="match status" value="1"/>
</dbReference>
<feature type="transmembrane region" description="Helical" evidence="6">
    <location>
        <begin position="136"/>
        <end position="158"/>
    </location>
</feature>
<evidence type="ECO:0000256" key="1">
    <source>
        <dbReference type="ARBA" id="ARBA00004651"/>
    </source>
</evidence>
<evidence type="ECO:0000256" key="3">
    <source>
        <dbReference type="ARBA" id="ARBA00022692"/>
    </source>
</evidence>
<dbReference type="InterPro" id="IPR050327">
    <property type="entry name" value="Proton-linked_MCT"/>
</dbReference>
<dbReference type="RefSeq" id="WP_011459382.1">
    <property type="nucleotide sequence ID" value="NC_007907.1"/>
</dbReference>
<dbReference type="InterPro" id="IPR011701">
    <property type="entry name" value="MFS"/>
</dbReference>
<gene>
    <name evidence="8" type="ordered locus">DSY0863</name>
</gene>